<feature type="domain" description="HTH cro/C1-type" evidence="1">
    <location>
        <begin position="7"/>
        <end position="62"/>
    </location>
</feature>
<dbReference type="EMBL" id="SMKU01000078">
    <property type="protein sequence ID" value="TDD86713.1"/>
    <property type="molecule type" value="Genomic_DNA"/>
</dbReference>
<evidence type="ECO:0000313" key="3">
    <source>
        <dbReference type="Proteomes" id="UP000294513"/>
    </source>
</evidence>
<gene>
    <name evidence="2" type="ORF">E1298_17110</name>
</gene>
<evidence type="ECO:0000259" key="1">
    <source>
        <dbReference type="SMART" id="SM00530"/>
    </source>
</evidence>
<dbReference type="Proteomes" id="UP000294513">
    <property type="component" value="Unassembled WGS sequence"/>
</dbReference>
<protein>
    <submittedName>
        <fullName evidence="2">XRE family transcriptional regulator</fullName>
    </submittedName>
</protein>
<reference evidence="2 3" key="1">
    <citation type="submission" date="2019-03" db="EMBL/GenBank/DDBJ databases">
        <title>Draft genome sequences of novel Actinobacteria.</title>
        <authorList>
            <person name="Sahin N."/>
            <person name="Ay H."/>
            <person name="Saygin H."/>
        </authorList>
    </citation>
    <scope>NUCLEOTIDE SEQUENCE [LARGE SCALE GENOMIC DNA]</scope>
    <source>
        <strain evidence="2 3">H3C3</strain>
    </source>
</reference>
<name>A0A4R5BMZ8_9ACTN</name>
<evidence type="ECO:0000313" key="2">
    <source>
        <dbReference type="EMBL" id="TDD86713.1"/>
    </source>
</evidence>
<dbReference type="InterPro" id="IPR010982">
    <property type="entry name" value="Lambda_DNA-bd_dom_sf"/>
</dbReference>
<dbReference type="AlphaFoldDB" id="A0A4R5BMZ8"/>
<dbReference type="SUPFAM" id="SSF47413">
    <property type="entry name" value="lambda repressor-like DNA-binding domains"/>
    <property type="match status" value="1"/>
</dbReference>
<comment type="caution">
    <text evidence="2">The sequence shown here is derived from an EMBL/GenBank/DDBJ whole genome shotgun (WGS) entry which is preliminary data.</text>
</comment>
<sequence>MTTFGEKLCELLDERKISQRKLAQLVPCDTGHLSRIVRDLKRPSAQMAARIDEILGADGSLAAVLPTPSRPKGSRAAAAGTVNATVTHNDWAAMERRALLQLLAVLAPGAAVSAAHLETLRSGLERALGVRDEFTVEDWEQAVADHAYSIRVMAPAALVAVLSSDIADVGHALDHRPDLDRPTLQRVSAQLAALMAMALNELNDPHESGWWRTAHHAAASAGDRNLEVYTHGRQARVTYSRPGALKHADQAIALAGNRPSAGLAEAHATRAVALARTGDRSGAEQALRDLDELYVRLPAELTGDEATVWGWPRQRYLGERTGVRLNLGDSSLYGEMPSLDGTREARDLAWNELYVAWARINAGSVSDGLEDAANTLNGLPKEHRTSSVRATVGRMVSALPEKARALPAARELRALTSAT</sequence>
<dbReference type="OrthoDB" id="3473982at2"/>
<dbReference type="CDD" id="cd00093">
    <property type="entry name" value="HTH_XRE"/>
    <property type="match status" value="1"/>
</dbReference>
<dbReference type="InterPro" id="IPR001387">
    <property type="entry name" value="Cro/C1-type_HTH"/>
</dbReference>
<proteinExistence type="predicted"/>
<dbReference type="Gene3D" id="1.10.260.40">
    <property type="entry name" value="lambda repressor-like DNA-binding domains"/>
    <property type="match status" value="1"/>
</dbReference>
<dbReference type="GO" id="GO:0003677">
    <property type="term" value="F:DNA binding"/>
    <property type="evidence" value="ECO:0007669"/>
    <property type="project" value="InterPro"/>
</dbReference>
<organism evidence="2 3">
    <name type="scientific">Actinomadura rubrisoli</name>
    <dbReference type="NCBI Taxonomy" id="2530368"/>
    <lineage>
        <taxon>Bacteria</taxon>
        <taxon>Bacillati</taxon>
        <taxon>Actinomycetota</taxon>
        <taxon>Actinomycetes</taxon>
        <taxon>Streptosporangiales</taxon>
        <taxon>Thermomonosporaceae</taxon>
        <taxon>Actinomadura</taxon>
    </lineage>
</organism>
<dbReference type="SMART" id="SM00530">
    <property type="entry name" value="HTH_XRE"/>
    <property type="match status" value="1"/>
</dbReference>
<dbReference type="RefSeq" id="WP_131894334.1">
    <property type="nucleotide sequence ID" value="NZ_SMKU01000078.1"/>
</dbReference>
<keyword evidence="3" id="KW-1185">Reference proteome</keyword>
<accession>A0A4R5BMZ8</accession>